<feature type="domain" description="RING-type" evidence="3">
    <location>
        <begin position="221"/>
        <end position="259"/>
    </location>
</feature>
<feature type="transmembrane region" description="Helical" evidence="2">
    <location>
        <begin position="20"/>
        <end position="40"/>
    </location>
</feature>
<proteinExistence type="predicted"/>
<keyword evidence="2" id="KW-0812">Transmembrane</keyword>
<keyword evidence="5" id="KW-1185">Reference proteome</keyword>
<dbReference type="AlphaFoldDB" id="A0AAD1US23"/>
<evidence type="ECO:0000259" key="3">
    <source>
        <dbReference type="Pfam" id="PF13639"/>
    </source>
</evidence>
<keyword evidence="1" id="KW-0175">Coiled coil</keyword>
<sequence length="262" mass="31358">MMIITDYQYDEQDTCELICYWSFSIFFIFTPSGLPIYFISREENQYFWTKEAQFITICLFSIPFLALYIPLPIVFDESKDAGFWIGYSLMIYLSIYCHLFYFQEGCMFKIEWITYLSPATWIVALGFFIWEVKSCITETCCEKCCETSESLSREQADRILQLELQLQEQERTIQRLQTMNSRFIRGNPYAEDFVNYADSESHIDPIFMSRENNESVFPIDLEPFNDGRRVKRCNKCRNMMHKDCFDEWFQHHESCPICRSLL</sequence>
<feature type="transmembrane region" description="Helical" evidence="2">
    <location>
        <begin position="113"/>
        <end position="130"/>
    </location>
</feature>
<keyword evidence="2" id="KW-1133">Transmembrane helix</keyword>
<dbReference type="InterPro" id="IPR013083">
    <property type="entry name" value="Znf_RING/FYVE/PHD"/>
</dbReference>
<dbReference type="Pfam" id="PF13639">
    <property type="entry name" value="zf-RING_2"/>
    <property type="match status" value="1"/>
</dbReference>
<protein>
    <recommendedName>
        <fullName evidence="3">RING-type domain-containing protein</fullName>
    </recommendedName>
</protein>
<evidence type="ECO:0000256" key="2">
    <source>
        <dbReference type="SAM" id="Phobius"/>
    </source>
</evidence>
<accession>A0AAD1US23</accession>
<reference evidence="4" key="1">
    <citation type="submission" date="2023-07" db="EMBL/GenBank/DDBJ databases">
        <authorList>
            <consortium name="AG Swart"/>
            <person name="Singh M."/>
            <person name="Singh A."/>
            <person name="Seah K."/>
            <person name="Emmerich C."/>
        </authorList>
    </citation>
    <scope>NUCLEOTIDE SEQUENCE</scope>
    <source>
        <strain evidence="4">DP1</strain>
    </source>
</reference>
<dbReference type="Proteomes" id="UP001295684">
    <property type="component" value="Unassembled WGS sequence"/>
</dbReference>
<dbReference type="SUPFAM" id="SSF57850">
    <property type="entry name" value="RING/U-box"/>
    <property type="match status" value="1"/>
</dbReference>
<evidence type="ECO:0000256" key="1">
    <source>
        <dbReference type="SAM" id="Coils"/>
    </source>
</evidence>
<feature type="coiled-coil region" evidence="1">
    <location>
        <begin position="152"/>
        <end position="179"/>
    </location>
</feature>
<name>A0AAD1US23_EUPCR</name>
<feature type="transmembrane region" description="Helical" evidence="2">
    <location>
        <begin position="81"/>
        <end position="101"/>
    </location>
</feature>
<evidence type="ECO:0000313" key="4">
    <source>
        <dbReference type="EMBL" id="CAI2372335.1"/>
    </source>
</evidence>
<keyword evidence="2" id="KW-0472">Membrane</keyword>
<dbReference type="Gene3D" id="3.30.40.10">
    <property type="entry name" value="Zinc/RING finger domain, C3HC4 (zinc finger)"/>
    <property type="match status" value="1"/>
</dbReference>
<dbReference type="InterPro" id="IPR001841">
    <property type="entry name" value="Znf_RING"/>
</dbReference>
<evidence type="ECO:0000313" key="5">
    <source>
        <dbReference type="Proteomes" id="UP001295684"/>
    </source>
</evidence>
<dbReference type="EMBL" id="CAMPGE010013616">
    <property type="protein sequence ID" value="CAI2372335.1"/>
    <property type="molecule type" value="Genomic_DNA"/>
</dbReference>
<organism evidence="4 5">
    <name type="scientific">Euplotes crassus</name>
    <dbReference type="NCBI Taxonomy" id="5936"/>
    <lineage>
        <taxon>Eukaryota</taxon>
        <taxon>Sar</taxon>
        <taxon>Alveolata</taxon>
        <taxon>Ciliophora</taxon>
        <taxon>Intramacronucleata</taxon>
        <taxon>Spirotrichea</taxon>
        <taxon>Hypotrichia</taxon>
        <taxon>Euplotida</taxon>
        <taxon>Euplotidae</taxon>
        <taxon>Moneuplotes</taxon>
    </lineage>
</organism>
<gene>
    <name evidence="4" type="ORF">ECRASSUSDP1_LOCUS13664</name>
</gene>
<feature type="transmembrane region" description="Helical" evidence="2">
    <location>
        <begin position="52"/>
        <end position="75"/>
    </location>
</feature>
<comment type="caution">
    <text evidence="4">The sequence shown here is derived from an EMBL/GenBank/DDBJ whole genome shotgun (WGS) entry which is preliminary data.</text>
</comment>